<dbReference type="PANTHER" id="PTHR43861:SF3">
    <property type="entry name" value="PUTATIVE (AFU_ORTHOLOGUE AFUA_2G14390)-RELATED"/>
    <property type="match status" value="1"/>
</dbReference>
<dbReference type="PROSITE" id="PS01131">
    <property type="entry name" value="RRNA_A_DIMETH"/>
    <property type="match status" value="1"/>
</dbReference>
<gene>
    <name evidence="3" type="ORF">B9Q04_03815</name>
</gene>
<dbReference type="EMBL" id="NEXF01000052">
    <property type="protein sequence ID" value="PSO08779.1"/>
    <property type="molecule type" value="Genomic_DNA"/>
</dbReference>
<protein>
    <recommendedName>
        <fullName evidence="2">Methyltransferase domain-containing protein</fullName>
    </recommendedName>
</protein>
<sequence>MTLFDHDELYLRNPLRRVFQSPAKILAELGVRQGFRILDAGAGFGYLSLQAARMVGSSGVVYAVEPDSRRAAVLRARARHAGLDWVVVLNRPLELFGEESAQPVDRAVMFMSLHHMTEPTRALRVVHTKLKADGVFLAVEPRRNSVFRHGSEPRTLHGLLVKAGFRVVGHRVSPFSLKFVAEKE</sequence>
<dbReference type="Pfam" id="PF13847">
    <property type="entry name" value="Methyltransf_31"/>
    <property type="match status" value="1"/>
</dbReference>
<dbReference type="SUPFAM" id="SSF53335">
    <property type="entry name" value="S-adenosyl-L-methionine-dependent methyltransferases"/>
    <property type="match status" value="1"/>
</dbReference>
<feature type="domain" description="Methyltransferase" evidence="2">
    <location>
        <begin position="34"/>
        <end position="142"/>
    </location>
</feature>
<evidence type="ECO:0000259" key="2">
    <source>
        <dbReference type="Pfam" id="PF13847"/>
    </source>
</evidence>
<evidence type="ECO:0000313" key="3">
    <source>
        <dbReference type="EMBL" id="PSO08779.1"/>
    </source>
</evidence>
<dbReference type="InterPro" id="IPR025714">
    <property type="entry name" value="Methyltranfer_dom"/>
</dbReference>
<keyword evidence="1" id="KW-0808">Transferase</keyword>
<evidence type="ECO:0000313" key="4">
    <source>
        <dbReference type="Proteomes" id="UP000242015"/>
    </source>
</evidence>
<comment type="caution">
    <text evidence="3">The sequence shown here is derived from an EMBL/GenBank/DDBJ whole genome shotgun (WGS) entry which is preliminary data.</text>
</comment>
<dbReference type="AlphaFoldDB" id="A0A2R6CD08"/>
<organism evidence="3 4">
    <name type="scientific">Candidatus Marsarchaeota G2 archaeon BE_D</name>
    <dbReference type="NCBI Taxonomy" id="1978158"/>
    <lineage>
        <taxon>Archaea</taxon>
        <taxon>Candidatus Marsarchaeota</taxon>
        <taxon>Candidatus Marsarchaeota group 2</taxon>
    </lineage>
</organism>
<dbReference type="Proteomes" id="UP000242015">
    <property type="component" value="Unassembled WGS sequence"/>
</dbReference>
<dbReference type="InterPro" id="IPR020596">
    <property type="entry name" value="rRNA_Ade_Mease_Trfase_CS"/>
</dbReference>
<dbReference type="InterPro" id="IPR029063">
    <property type="entry name" value="SAM-dependent_MTases_sf"/>
</dbReference>
<name>A0A2R6CD08_9ARCH</name>
<reference evidence="3 4" key="1">
    <citation type="submission" date="2017-04" db="EMBL/GenBank/DDBJ databases">
        <title>Novel microbial lineages endemic to geothermal iron-oxide mats fill important gaps in the evolutionary history of Archaea.</title>
        <authorList>
            <person name="Jay Z.J."/>
            <person name="Beam J.P."/>
            <person name="Dlakic M."/>
            <person name="Rusch D.B."/>
            <person name="Kozubal M.A."/>
            <person name="Inskeep W.P."/>
        </authorList>
    </citation>
    <scope>NUCLEOTIDE SEQUENCE [LARGE SCALE GENOMIC DNA]</scope>
    <source>
        <strain evidence="3">BE_D</strain>
    </source>
</reference>
<accession>A0A2R6CD08</accession>
<proteinExistence type="predicted"/>
<dbReference type="PANTHER" id="PTHR43861">
    <property type="entry name" value="TRANS-ACONITATE 2-METHYLTRANSFERASE-RELATED"/>
    <property type="match status" value="1"/>
</dbReference>
<dbReference type="Gene3D" id="3.40.50.150">
    <property type="entry name" value="Vaccinia Virus protein VP39"/>
    <property type="match status" value="1"/>
</dbReference>
<dbReference type="CDD" id="cd02440">
    <property type="entry name" value="AdoMet_MTases"/>
    <property type="match status" value="1"/>
</dbReference>
<dbReference type="GO" id="GO:0000179">
    <property type="term" value="F:rRNA (adenine-N6,N6-)-dimethyltransferase activity"/>
    <property type="evidence" value="ECO:0007669"/>
    <property type="project" value="InterPro"/>
</dbReference>
<evidence type="ECO:0000256" key="1">
    <source>
        <dbReference type="ARBA" id="ARBA00022679"/>
    </source>
</evidence>